<evidence type="ECO:0000256" key="1">
    <source>
        <dbReference type="ARBA" id="ARBA00008857"/>
    </source>
</evidence>
<dbReference type="InterPro" id="IPR004107">
    <property type="entry name" value="Integrase_SAM-like_N"/>
</dbReference>
<dbReference type="InterPro" id="IPR002104">
    <property type="entry name" value="Integrase_catalytic"/>
</dbReference>
<dbReference type="Pfam" id="PF14659">
    <property type="entry name" value="Phage_int_SAM_3"/>
    <property type="match status" value="1"/>
</dbReference>
<dbReference type="InterPro" id="IPR013762">
    <property type="entry name" value="Integrase-like_cat_sf"/>
</dbReference>
<protein>
    <submittedName>
        <fullName evidence="6">Site-specific integrase</fullName>
    </submittedName>
</protein>
<dbReference type="InterPro" id="IPR028259">
    <property type="entry name" value="AP2-like_int_N"/>
</dbReference>
<dbReference type="CDD" id="cd01189">
    <property type="entry name" value="INT_ICEBs1_C_like"/>
    <property type="match status" value="1"/>
</dbReference>
<keyword evidence="7" id="KW-1185">Reference proteome</keyword>
<keyword evidence="2" id="KW-0229">DNA integration</keyword>
<keyword evidence="3" id="KW-0238">DNA-binding</keyword>
<dbReference type="Proteomes" id="UP000681290">
    <property type="component" value="Unassembled WGS sequence"/>
</dbReference>
<evidence type="ECO:0000256" key="4">
    <source>
        <dbReference type="ARBA" id="ARBA00023172"/>
    </source>
</evidence>
<dbReference type="InterPro" id="IPR010998">
    <property type="entry name" value="Integrase_recombinase_N"/>
</dbReference>
<evidence type="ECO:0000313" key="7">
    <source>
        <dbReference type="Proteomes" id="UP000681290"/>
    </source>
</evidence>
<dbReference type="InterPro" id="IPR050090">
    <property type="entry name" value="Tyrosine_recombinase_XerCD"/>
</dbReference>
<dbReference type="Pfam" id="PF14657">
    <property type="entry name" value="Arm-DNA-bind_4"/>
    <property type="match status" value="1"/>
</dbReference>
<organism evidence="6 7">
    <name type="scientific">Paenibacillus woosongensis</name>
    <dbReference type="NCBI Taxonomy" id="307580"/>
    <lineage>
        <taxon>Bacteria</taxon>
        <taxon>Bacillati</taxon>
        <taxon>Bacillota</taxon>
        <taxon>Bacilli</taxon>
        <taxon>Bacillales</taxon>
        <taxon>Paenibacillaceae</taxon>
        <taxon>Paenibacillus</taxon>
    </lineage>
</organism>
<dbReference type="SUPFAM" id="SSF56349">
    <property type="entry name" value="DNA breaking-rejoining enzymes"/>
    <property type="match status" value="1"/>
</dbReference>
<reference evidence="6 7" key="1">
    <citation type="submission" date="2021-03" db="EMBL/GenBank/DDBJ databases">
        <title>Antimicrobial resistance genes in bacteria isolated from Japanese honey, and their potential for conferring macrolide and lincosamide resistance in the American foulbrood pathogen Paenibacillus larvae.</title>
        <authorList>
            <person name="Okamoto M."/>
            <person name="Kumagai M."/>
            <person name="Kanamori H."/>
            <person name="Takamatsu D."/>
        </authorList>
    </citation>
    <scope>NUCLEOTIDE SEQUENCE [LARGE SCALE GENOMIC DNA]</scope>
    <source>
        <strain evidence="6 7">J15TS10</strain>
    </source>
</reference>
<dbReference type="RefSeq" id="WP_213591061.1">
    <property type="nucleotide sequence ID" value="NZ_BOSM01000003.1"/>
</dbReference>
<dbReference type="PANTHER" id="PTHR30349">
    <property type="entry name" value="PHAGE INTEGRASE-RELATED"/>
    <property type="match status" value="1"/>
</dbReference>
<dbReference type="EMBL" id="BOSM01000003">
    <property type="protein sequence ID" value="GIP58681.1"/>
    <property type="molecule type" value="Genomic_DNA"/>
</dbReference>
<name>A0ABQ4MRQ2_9BACL</name>
<feature type="domain" description="Tyr recombinase" evidence="5">
    <location>
        <begin position="164"/>
        <end position="368"/>
    </location>
</feature>
<proteinExistence type="inferred from homology"/>
<keyword evidence="4" id="KW-0233">DNA recombination</keyword>
<evidence type="ECO:0000313" key="6">
    <source>
        <dbReference type="EMBL" id="GIP58681.1"/>
    </source>
</evidence>
<comment type="similarity">
    <text evidence="1">Belongs to the 'phage' integrase family.</text>
</comment>
<dbReference type="PANTHER" id="PTHR30349:SF64">
    <property type="entry name" value="PROPHAGE INTEGRASE INTD-RELATED"/>
    <property type="match status" value="1"/>
</dbReference>
<dbReference type="InterPro" id="IPR011010">
    <property type="entry name" value="DNA_brk_join_enz"/>
</dbReference>
<evidence type="ECO:0000256" key="3">
    <source>
        <dbReference type="ARBA" id="ARBA00023125"/>
    </source>
</evidence>
<dbReference type="PROSITE" id="PS51898">
    <property type="entry name" value="TYR_RECOMBINASE"/>
    <property type="match status" value="1"/>
</dbReference>
<dbReference type="Pfam" id="PF00589">
    <property type="entry name" value="Phage_integrase"/>
    <property type="match status" value="1"/>
</dbReference>
<gene>
    <name evidence="6" type="ORF">J15TS10_24950</name>
</gene>
<comment type="caution">
    <text evidence="6">The sequence shown here is derived from an EMBL/GenBank/DDBJ whole genome shotgun (WGS) entry which is preliminary data.</text>
</comment>
<evidence type="ECO:0000259" key="5">
    <source>
        <dbReference type="PROSITE" id="PS51898"/>
    </source>
</evidence>
<dbReference type="Gene3D" id="1.10.150.130">
    <property type="match status" value="1"/>
</dbReference>
<dbReference type="Gene3D" id="1.10.443.10">
    <property type="entry name" value="Intergrase catalytic core"/>
    <property type="match status" value="1"/>
</dbReference>
<sequence>MKGHVAKKGNKYYIVIDLERDEITGKRKQKWLSGYEKKRDANKALPIILADLMKGNYVEPTKKTFRELMLNYLEDKKTSVKHGTWKSYEWLVKTHIIPNVGNIQAIKLKPQHLHDLYHKILFPKLSVSSIKKVHVIIHDALNRAVVWGLVTHNVSQYVDLPQGQKTKFLVWNEQQLQIFLDAAKDDQYFEAFELAASTGMRQSEILALSRTDIDLKRKVASVRQAYTLSEDGGHSIQDTKTESSVRPIALFPHTVELLEKLFEKHENQKTNNKLYKDSGLVIQTSVGTPVGPRNLMRNYYKILDRIQKENPEFPRIRFQDLRHTHATLLLKAGIHPKIVQERLGHSSITVTIDTYSHVLPNLQEAVLNNMGDSITGSSRSEIQKDDNPTLFE</sequence>
<accession>A0ABQ4MRQ2</accession>
<evidence type="ECO:0000256" key="2">
    <source>
        <dbReference type="ARBA" id="ARBA00022908"/>
    </source>
</evidence>